<evidence type="ECO:0000256" key="1">
    <source>
        <dbReference type="ARBA" id="ARBA00004651"/>
    </source>
</evidence>
<evidence type="ECO:0000313" key="12">
    <source>
        <dbReference type="EMBL" id="USG63291.1"/>
    </source>
</evidence>
<dbReference type="RefSeq" id="WP_251870373.1">
    <property type="nucleotide sequence ID" value="NZ_CP098755.1"/>
</dbReference>
<dbReference type="CDD" id="cd07346">
    <property type="entry name" value="ABC_6TM_exporters"/>
    <property type="match status" value="1"/>
</dbReference>
<evidence type="ECO:0000256" key="3">
    <source>
        <dbReference type="ARBA" id="ARBA00022741"/>
    </source>
</evidence>
<evidence type="ECO:0000259" key="9">
    <source>
        <dbReference type="PROSITE" id="PS50042"/>
    </source>
</evidence>
<dbReference type="PANTHER" id="PTHR43394">
    <property type="entry name" value="ATP-DEPENDENT PERMEASE MDL1, MITOCHONDRIAL"/>
    <property type="match status" value="1"/>
</dbReference>
<dbReference type="InterPro" id="IPR014710">
    <property type="entry name" value="RmlC-like_jellyroll"/>
</dbReference>
<feature type="transmembrane region" description="Helical" evidence="8">
    <location>
        <begin position="273"/>
        <end position="300"/>
    </location>
</feature>
<feature type="domain" description="ABC transporter" evidence="10">
    <location>
        <begin position="337"/>
        <end position="571"/>
    </location>
</feature>
<evidence type="ECO:0000259" key="10">
    <source>
        <dbReference type="PROSITE" id="PS50893"/>
    </source>
</evidence>
<dbReference type="PROSITE" id="PS00211">
    <property type="entry name" value="ABC_TRANSPORTER_1"/>
    <property type="match status" value="1"/>
</dbReference>
<dbReference type="PROSITE" id="PS50893">
    <property type="entry name" value="ABC_TRANSPORTER_2"/>
    <property type="match status" value="1"/>
</dbReference>
<evidence type="ECO:0000256" key="7">
    <source>
        <dbReference type="ARBA" id="ARBA00023159"/>
    </source>
</evidence>
<keyword evidence="4 12" id="KW-0067">ATP-binding</keyword>
<evidence type="ECO:0000256" key="6">
    <source>
        <dbReference type="ARBA" id="ARBA00023136"/>
    </source>
</evidence>
<feature type="transmembrane region" description="Helical" evidence="8">
    <location>
        <begin position="130"/>
        <end position="153"/>
    </location>
</feature>
<dbReference type="Pfam" id="PF00027">
    <property type="entry name" value="cNMP_binding"/>
    <property type="match status" value="1"/>
</dbReference>
<dbReference type="InterPro" id="IPR018488">
    <property type="entry name" value="cNMP-bd_CS"/>
</dbReference>
<proteinExistence type="predicted"/>
<keyword evidence="5 8" id="KW-1133">Transmembrane helix</keyword>
<evidence type="ECO:0000256" key="4">
    <source>
        <dbReference type="ARBA" id="ARBA00022840"/>
    </source>
</evidence>
<gene>
    <name evidence="12" type="ORF">NDK47_13940</name>
</gene>
<dbReference type="InterPro" id="IPR003593">
    <property type="entry name" value="AAA+_ATPase"/>
</dbReference>
<dbReference type="CDD" id="cd00038">
    <property type="entry name" value="CAP_ED"/>
    <property type="match status" value="1"/>
</dbReference>
<dbReference type="SMART" id="SM00382">
    <property type="entry name" value="AAA"/>
    <property type="match status" value="1"/>
</dbReference>
<evidence type="ECO:0000256" key="8">
    <source>
        <dbReference type="SAM" id="Phobius"/>
    </source>
</evidence>
<feature type="domain" description="ABC transmembrane type-1" evidence="11">
    <location>
        <begin position="20"/>
        <end position="302"/>
    </location>
</feature>
<evidence type="ECO:0000259" key="11">
    <source>
        <dbReference type="PROSITE" id="PS50929"/>
    </source>
</evidence>
<dbReference type="InterPro" id="IPR017871">
    <property type="entry name" value="ABC_transporter-like_CS"/>
</dbReference>
<dbReference type="Gene3D" id="1.20.1560.10">
    <property type="entry name" value="ABC transporter type 1, transmembrane domain"/>
    <property type="match status" value="1"/>
</dbReference>
<feature type="transmembrane region" description="Helical" evidence="8">
    <location>
        <begin position="246"/>
        <end position="267"/>
    </location>
</feature>
<dbReference type="InterPro" id="IPR036640">
    <property type="entry name" value="ABC1_TM_sf"/>
</dbReference>
<evidence type="ECO:0000256" key="5">
    <source>
        <dbReference type="ARBA" id="ARBA00022989"/>
    </source>
</evidence>
<dbReference type="InterPro" id="IPR000595">
    <property type="entry name" value="cNMP-bd_dom"/>
</dbReference>
<feature type="transmembrane region" description="Helical" evidence="8">
    <location>
        <begin position="55"/>
        <end position="76"/>
    </location>
</feature>
<feature type="domain" description="Cyclic nucleotide-binding" evidence="9">
    <location>
        <begin position="596"/>
        <end position="718"/>
    </location>
</feature>
<accession>A0ABY4W7W9</accession>
<dbReference type="SMART" id="SM00100">
    <property type="entry name" value="cNMP"/>
    <property type="match status" value="1"/>
</dbReference>
<keyword evidence="6 8" id="KW-0472">Membrane</keyword>
<comment type="subcellular location">
    <subcellularLocation>
        <location evidence="1">Cell membrane</location>
        <topology evidence="1">Multi-pass membrane protein</topology>
    </subcellularLocation>
</comment>
<dbReference type="Gene3D" id="3.40.50.300">
    <property type="entry name" value="P-loop containing nucleotide triphosphate hydrolases"/>
    <property type="match status" value="1"/>
</dbReference>
<dbReference type="InterPro" id="IPR003439">
    <property type="entry name" value="ABC_transporter-like_ATP-bd"/>
</dbReference>
<dbReference type="Pfam" id="PF00005">
    <property type="entry name" value="ABC_tran"/>
    <property type="match status" value="1"/>
</dbReference>
<keyword evidence="2 8" id="KW-0812">Transmembrane</keyword>
<keyword evidence="7" id="KW-0010">Activator</keyword>
<keyword evidence="13" id="KW-1185">Reference proteome</keyword>
<dbReference type="Pfam" id="PF00664">
    <property type="entry name" value="ABC_membrane"/>
    <property type="match status" value="1"/>
</dbReference>
<dbReference type="PRINTS" id="PR00103">
    <property type="entry name" value="CAMPKINASE"/>
</dbReference>
<dbReference type="Gene3D" id="2.60.120.10">
    <property type="entry name" value="Jelly Rolls"/>
    <property type="match status" value="1"/>
</dbReference>
<evidence type="ECO:0000256" key="2">
    <source>
        <dbReference type="ARBA" id="ARBA00022692"/>
    </source>
</evidence>
<dbReference type="SUPFAM" id="SSF52540">
    <property type="entry name" value="P-loop containing nucleoside triphosphate hydrolases"/>
    <property type="match status" value="1"/>
</dbReference>
<organism evidence="12 13">
    <name type="scientific">Brevibacillus ruminantium</name>
    <dbReference type="NCBI Taxonomy" id="2950604"/>
    <lineage>
        <taxon>Bacteria</taxon>
        <taxon>Bacillati</taxon>
        <taxon>Bacillota</taxon>
        <taxon>Bacilli</taxon>
        <taxon>Bacillales</taxon>
        <taxon>Paenibacillaceae</taxon>
        <taxon>Brevibacillus</taxon>
    </lineage>
</organism>
<dbReference type="PROSITE" id="PS50929">
    <property type="entry name" value="ABC_TM1F"/>
    <property type="match status" value="1"/>
</dbReference>
<dbReference type="InterPro" id="IPR039421">
    <property type="entry name" value="Type_1_exporter"/>
</dbReference>
<dbReference type="EMBL" id="CP098755">
    <property type="protein sequence ID" value="USG63291.1"/>
    <property type="molecule type" value="Genomic_DNA"/>
</dbReference>
<feature type="transmembrane region" description="Helical" evidence="8">
    <location>
        <begin position="20"/>
        <end position="43"/>
    </location>
</feature>
<protein>
    <submittedName>
        <fullName evidence="12">ATP-binding cassette domain-containing protein</fullName>
    </submittedName>
</protein>
<dbReference type="PANTHER" id="PTHR43394:SF1">
    <property type="entry name" value="ATP-BINDING CASSETTE SUB-FAMILY B MEMBER 10, MITOCHONDRIAL"/>
    <property type="match status" value="1"/>
</dbReference>
<dbReference type="InterPro" id="IPR011527">
    <property type="entry name" value="ABC1_TM_dom"/>
</dbReference>
<keyword evidence="3" id="KW-0547">Nucleotide-binding</keyword>
<name>A0ABY4W7W9_9BACL</name>
<dbReference type="InterPro" id="IPR027417">
    <property type="entry name" value="P-loop_NTPase"/>
</dbReference>
<feature type="transmembrane region" description="Helical" evidence="8">
    <location>
        <begin position="159"/>
        <end position="177"/>
    </location>
</feature>
<dbReference type="PROSITE" id="PS50042">
    <property type="entry name" value="CNMP_BINDING_3"/>
    <property type="match status" value="1"/>
</dbReference>
<dbReference type="SUPFAM" id="SSF90123">
    <property type="entry name" value="ABC transporter transmembrane region"/>
    <property type="match status" value="1"/>
</dbReference>
<dbReference type="PROSITE" id="PS00888">
    <property type="entry name" value="CNMP_BINDING_1"/>
    <property type="match status" value="1"/>
</dbReference>
<dbReference type="InterPro" id="IPR018490">
    <property type="entry name" value="cNMP-bd_dom_sf"/>
</dbReference>
<dbReference type="GO" id="GO:0005524">
    <property type="term" value="F:ATP binding"/>
    <property type="evidence" value="ECO:0007669"/>
    <property type="project" value="UniProtKB-KW"/>
</dbReference>
<reference evidence="12" key="1">
    <citation type="submission" date="2022-06" db="EMBL/GenBank/DDBJ databases">
        <title>Genome sequencing of Brevibacillus sp. BB3-R1.</title>
        <authorList>
            <person name="Heo J."/>
            <person name="Lee D."/>
            <person name="Won M."/>
            <person name="Han B.-H."/>
            <person name="Hong S.-B."/>
            <person name="Kwon S.-W."/>
        </authorList>
    </citation>
    <scope>NUCLEOTIDE SEQUENCE</scope>
    <source>
        <strain evidence="12">BB3-R1</strain>
    </source>
</reference>
<evidence type="ECO:0000313" key="13">
    <source>
        <dbReference type="Proteomes" id="UP001056500"/>
    </source>
</evidence>
<sequence>MLTLLKNLLGYIRPYKWLTVVFFTALCFDLAFVSLAPLSFKFIIDKAIEPGDSAFFFSFIRTFAIIGLFCMSMGVVSDYALAKLNANVQTELRRRLFDQLQHLPIGFFQKARSGDLVSYFSVDLPAIETAMVVILTTGIQSFTVVILSTIVLFSLEWSMALLILAGAAFVFCGPYLLGRRAQAVNAAYIERLSLITSDVHENMRAQKVIKGFHLQQAMIEKFNKRLQSFSLSFYNKQLINTKLERLPMISLLLVNFSIMGVGSYLALQGYITLGALVAFFTMYMSMGNSVFGLTFTIPALTEARVSMERIEQLLKLPRESFGTTVDRVRLQRGMLDIHVEQVTFGYEPDKPVLKQINLRIPAGTTAAFVGSSGSGKSTMLQLLLGFYDPQTGDICLNGTRMQDLDRSSFREQIGIVFQENFLFRGSILENIRISRPDASREEIMLAAQKAEIHDYICSLPEGYDTEVVDDGHNFSGGQRQRLAIARAILRDPPLLLLDEATSALDPIAEAAINRTFQALSDDRTVITVTHRLASITGSDQIFVFDQGELVDSGTHLELLQKGGYYQQLWEKQSGLIVSQDGLEAEVDEERLSRLPFFRGIDPKVLSEMTSLFDSESCLPGQSVIREGESGEKFYLIARGRVEITKAASAPQEGIISLAMLEDGDYFGEIALLENVPRTATVTAITPCVFLTLKRKALYHILSRYPEIDEQVWQTIMQRRN</sequence>
<dbReference type="SUPFAM" id="SSF51206">
    <property type="entry name" value="cAMP-binding domain-like"/>
    <property type="match status" value="1"/>
</dbReference>
<dbReference type="Proteomes" id="UP001056500">
    <property type="component" value="Chromosome"/>
</dbReference>
<dbReference type="PROSITE" id="PS00889">
    <property type="entry name" value="CNMP_BINDING_2"/>
    <property type="match status" value="1"/>
</dbReference>